<comment type="caution">
    <text evidence="2">The sequence shown here is derived from an EMBL/GenBank/DDBJ whole genome shotgun (WGS) entry which is preliminary data.</text>
</comment>
<protein>
    <submittedName>
        <fullName evidence="2">Uncharacterized protein</fullName>
    </submittedName>
</protein>
<dbReference type="RefSeq" id="WP_061806023.1">
    <property type="nucleotide sequence ID" value="NZ_FOXX01000010.1"/>
</dbReference>
<dbReference type="InterPro" id="IPR023214">
    <property type="entry name" value="HAD_sf"/>
</dbReference>
<dbReference type="SUPFAM" id="SSF56784">
    <property type="entry name" value="HAD-like"/>
    <property type="match status" value="1"/>
</dbReference>
<dbReference type="SFLD" id="SFLDS00003">
    <property type="entry name" value="Haloacid_Dehalogenase"/>
    <property type="match status" value="1"/>
</dbReference>
<sequence>MVLKPKAIFLDMDGTILNRYNKVSVATKEIIDDLRTQGIFVFIATGRAFDEIEELVPEGFKVDGCITSNGMAGYVEGEAVFKHSLSLELVKTIIKKARKNKVYYELFPYDAQRMTLKQDKQYVEEEIRDPKPDSVEINEWLSRKNALKEEIAWKDHVEGSEFSKFYFFARTKEHINKWKDELNELKKEIDFTTSTSSNHNVEVMVANVNKATGIKQMLNHFGVAADEILAIGDSNNDLPMFQFVSHAVAMKNAPASIQEIVDDVTEFTCDEDGVYHYLSQFRLQNPNQEMTTSKKDNK</sequence>
<dbReference type="Gene3D" id="3.40.50.1000">
    <property type="entry name" value="HAD superfamily/HAD-like"/>
    <property type="match status" value="1"/>
</dbReference>
<name>A0A1I6BID8_9BACI</name>
<organism evidence="2 3">
    <name type="scientific">Priestia endophytica DSM 13796</name>
    <dbReference type="NCBI Taxonomy" id="1121089"/>
    <lineage>
        <taxon>Bacteria</taxon>
        <taxon>Bacillati</taxon>
        <taxon>Bacillota</taxon>
        <taxon>Bacilli</taxon>
        <taxon>Bacillales</taxon>
        <taxon>Bacillaceae</taxon>
        <taxon>Priestia</taxon>
    </lineage>
</organism>
<keyword evidence="1" id="KW-0175">Coiled coil</keyword>
<dbReference type="Pfam" id="PF08282">
    <property type="entry name" value="Hydrolase_3"/>
    <property type="match status" value="1"/>
</dbReference>
<proteinExistence type="predicted"/>
<accession>A0A1I6BID8</accession>
<dbReference type="InterPro" id="IPR036412">
    <property type="entry name" value="HAD-like_sf"/>
</dbReference>
<dbReference type="NCBIfam" id="TIGR01484">
    <property type="entry name" value="HAD-SF-IIB"/>
    <property type="match status" value="1"/>
</dbReference>
<feature type="coiled-coil region" evidence="1">
    <location>
        <begin position="168"/>
        <end position="195"/>
    </location>
</feature>
<gene>
    <name evidence="2" type="ORF">SAMN02745910_03655</name>
</gene>
<dbReference type="PANTHER" id="PTHR10000">
    <property type="entry name" value="PHOSPHOSERINE PHOSPHATASE"/>
    <property type="match status" value="1"/>
</dbReference>
<dbReference type="InterPro" id="IPR000150">
    <property type="entry name" value="Cof"/>
</dbReference>
<dbReference type="Gene3D" id="3.30.1240.10">
    <property type="match status" value="1"/>
</dbReference>
<dbReference type="PROSITE" id="PS01228">
    <property type="entry name" value="COF_1"/>
    <property type="match status" value="1"/>
</dbReference>
<evidence type="ECO:0000313" key="2">
    <source>
        <dbReference type="EMBL" id="SFQ80703.1"/>
    </source>
</evidence>
<dbReference type="InterPro" id="IPR006379">
    <property type="entry name" value="HAD-SF_hydro_IIB"/>
</dbReference>
<dbReference type="Proteomes" id="UP000182762">
    <property type="component" value="Unassembled WGS sequence"/>
</dbReference>
<dbReference type="PANTHER" id="PTHR10000:SF55">
    <property type="entry name" value="5-AMINO-6-(5-PHOSPHO-D-RIBITYLAMINO)URACIL PHOSPHATASE YCSE"/>
    <property type="match status" value="1"/>
</dbReference>
<reference evidence="2 3" key="1">
    <citation type="submission" date="2016-10" db="EMBL/GenBank/DDBJ databases">
        <authorList>
            <person name="Varghese N."/>
            <person name="Submissions S."/>
        </authorList>
    </citation>
    <scope>NUCLEOTIDE SEQUENCE [LARGE SCALE GENOMIC DNA]</scope>
    <source>
        <strain evidence="2 3">DSM 13796</strain>
    </source>
</reference>
<dbReference type="NCBIfam" id="TIGR00099">
    <property type="entry name" value="Cof-subfamily"/>
    <property type="match status" value="1"/>
</dbReference>
<dbReference type="GeneID" id="93712247"/>
<dbReference type="SFLD" id="SFLDG01140">
    <property type="entry name" value="C2.B:_Phosphomannomutase_and_P"/>
    <property type="match status" value="1"/>
</dbReference>
<evidence type="ECO:0000313" key="3">
    <source>
        <dbReference type="Proteomes" id="UP000182762"/>
    </source>
</evidence>
<evidence type="ECO:0000256" key="1">
    <source>
        <dbReference type="SAM" id="Coils"/>
    </source>
</evidence>
<keyword evidence="3" id="KW-1185">Reference proteome</keyword>
<dbReference type="EMBL" id="FOXX01000010">
    <property type="protein sequence ID" value="SFQ80703.1"/>
    <property type="molecule type" value="Genomic_DNA"/>
</dbReference>